<proteinExistence type="predicted"/>
<dbReference type="Proteomes" id="UP000228854">
    <property type="component" value="Segment"/>
</dbReference>
<keyword evidence="2" id="KW-1185">Reference proteome</keyword>
<gene>
    <name evidence="1" type="ORF">CPS1_08</name>
</gene>
<reference evidence="1 2" key="1">
    <citation type="submission" date="2017-04" db="EMBL/GenBank/DDBJ databases">
        <title>Complete genome sequences of Clostridium perfringens bacteriophage CPS1.</title>
        <authorList>
            <person name="Ha E."/>
            <person name="Ryu S."/>
        </authorList>
    </citation>
    <scope>NUCLEOTIDE SEQUENCE [LARGE SCALE GENOMIC DNA]</scope>
</reference>
<protein>
    <submittedName>
        <fullName evidence="1">Uncharacterized protein</fullName>
    </submittedName>
</protein>
<evidence type="ECO:0000313" key="2">
    <source>
        <dbReference type="Proteomes" id="UP000228854"/>
    </source>
</evidence>
<evidence type="ECO:0000313" key="1">
    <source>
        <dbReference type="EMBL" id="ARW58298.1"/>
    </source>
</evidence>
<dbReference type="EMBL" id="KY996523">
    <property type="protein sequence ID" value="ARW58298.1"/>
    <property type="molecule type" value="Genomic_DNA"/>
</dbReference>
<organism evidence="1 2">
    <name type="scientific">Clostridium phage CPS1</name>
    <dbReference type="NCBI Taxonomy" id="1983541"/>
    <lineage>
        <taxon>Viruses</taxon>
        <taxon>Duplodnaviria</taxon>
        <taxon>Heunggongvirae</taxon>
        <taxon>Uroviricota</taxon>
        <taxon>Caudoviricetes</taxon>
        <taxon>Guelinviridae</taxon>
        <taxon>Denniswatsonvirinae</taxon>
        <taxon>Gregsiragusavirus</taxon>
        <taxon>Gregsiragusavirus CPS1</taxon>
    </lineage>
</organism>
<name>A0A2D0WXY4_9CAUD</name>
<sequence length="193" mass="22071">MKKLSIFNLGNNVSSGVYFRLKDNREKAVITFLINNIDEVELDLVHPVKLADGREINVKCVAELDNDLKVIKDTCPLCGEGFKMSEKVAVNVYNHTTKSVQIWQLGKTLIEKLIFLAEKRPDLINHTYEVTRLGAKGDTNTSYEFEYLGASDKKVFEGLDLIKKNETVYYEVSNKDLENFLITGDEKIFERNK</sequence>
<accession>A0A2D0WXY4</accession>